<proteinExistence type="predicted"/>
<dbReference type="Gene3D" id="3.40.50.300">
    <property type="entry name" value="P-loop containing nucleotide triphosphate hydrolases"/>
    <property type="match status" value="2"/>
</dbReference>
<gene>
    <name evidence="1" type="ORF">B0H17DRAFT_1046868</name>
</gene>
<dbReference type="GO" id="GO:0043138">
    <property type="term" value="F:3'-5' DNA helicase activity"/>
    <property type="evidence" value="ECO:0007669"/>
    <property type="project" value="TreeGrafter"/>
</dbReference>
<sequence length="723" mass="81138">MLRHVGGIWRVIPGPHFRHGRVCPSLLLSRLYSAFRPSPEQREVVTQSQTYNIVVSARPGAGKTATAEAIVAAHPDTPVAIITYSKRLQLSTEKRLQDYPCADVYTFHRMAGRLFSTVAHNDTILRGLRKQKTWPVWRGPQYEIVVLDEFQDCTEELYWLTYTFISSLTQNTGRAPRIVVLGDAKQAIYAFRGADSRYLDLAPTTFSALSPHAWKNLPLSTSFRLSHANANFVNDVYLGESYIVGSHEGPQPVYIHSDLADVPGILDIIVPLIRQYGPANCAILAPHIRSNLRLSLLTNALTLNHGIPVAVTVSDDMPMDDMVLQGKVAVTTFHQFKGSERDLVIVYGTEASYFKYLGRDLPDGRCPNTIFVALTRALKQLVIVHSDESPAMPFVDWPRLLEQTQFMDISPKVLQPQRAPINDPFHGLLLPREVFVSDIARHSPGEILDALVEEHLTVTEIVSPLPPHQHINAPERVCSDEVKNHFEPVSDLNGLMVTAAFEWSTRKTMTTLGFKKSPRIPARISEQAVWLARAATAYEAKMSNFKSRNAQMAGHTFDWLVPHLSDATERLAAEFSRKENLEFEVSFGLPAFTVAEEGRIESTRIKGRADIIEKSKSTAGTIVWEIKFVAALTIEHTVQAAVYAYLWAKRNRKKTLPGVILFNVRDGMKLKIEGTIEGVRELMEGVLRAKYTSEGEIPTEQFLEESEKIQKEVENVRSQHHPV</sequence>
<comment type="caution">
    <text evidence="1">The sequence shown here is derived from an EMBL/GenBank/DDBJ whole genome shotgun (WGS) entry which is preliminary data.</text>
</comment>
<reference evidence="1" key="1">
    <citation type="submission" date="2023-03" db="EMBL/GenBank/DDBJ databases">
        <title>Massive genome expansion in bonnet fungi (Mycena s.s.) driven by repeated elements and novel gene families across ecological guilds.</title>
        <authorList>
            <consortium name="Lawrence Berkeley National Laboratory"/>
            <person name="Harder C.B."/>
            <person name="Miyauchi S."/>
            <person name="Viragh M."/>
            <person name="Kuo A."/>
            <person name="Thoen E."/>
            <person name="Andreopoulos B."/>
            <person name="Lu D."/>
            <person name="Skrede I."/>
            <person name="Drula E."/>
            <person name="Henrissat B."/>
            <person name="Morin E."/>
            <person name="Kohler A."/>
            <person name="Barry K."/>
            <person name="LaButti K."/>
            <person name="Morin E."/>
            <person name="Salamov A."/>
            <person name="Lipzen A."/>
            <person name="Mereny Z."/>
            <person name="Hegedus B."/>
            <person name="Baldrian P."/>
            <person name="Stursova M."/>
            <person name="Weitz H."/>
            <person name="Taylor A."/>
            <person name="Grigoriev I.V."/>
            <person name="Nagy L.G."/>
            <person name="Martin F."/>
            <person name="Kauserud H."/>
        </authorList>
    </citation>
    <scope>NUCLEOTIDE SEQUENCE</scope>
    <source>
        <strain evidence="1">CBHHK067</strain>
    </source>
</reference>
<dbReference type="PANTHER" id="PTHR11070">
    <property type="entry name" value="UVRD / RECB / PCRA DNA HELICASE FAMILY MEMBER"/>
    <property type="match status" value="1"/>
</dbReference>
<organism evidence="1 2">
    <name type="scientific">Mycena rosella</name>
    <name type="common">Pink bonnet</name>
    <name type="synonym">Agaricus rosellus</name>
    <dbReference type="NCBI Taxonomy" id="1033263"/>
    <lineage>
        <taxon>Eukaryota</taxon>
        <taxon>Fungi</taxon>
        <taxon>Dikarya</taxon>
        <taxon>Basidiomycota</taxon>
        <taxon>Agaricomycotina</taxon>
        <taxon>Agaricomycetes</taxon>
        <taxon>Agaricomycetidae</taxon>
        <taxon>Agaricales</taxon>
        <taxon>Marasmiineae</taxon>
        <taxon>Mycenaceae</taxon>
        <taxon>Mycena</taxon>
    </lineage>
</organism>
<protein>
    <submittedName>
        <fullName evidence="1">P-loop containing nucleoside triphosphate hydrolase protein</fullName>
    </submittedName>
</protein>
<keyword evidence="2" id="KW-1185">Reference proteome</keyword>
<dbReference type="EMBL" id="JARKIE010000019">
    <property type="protein sequence ID" value="KAJ7700861.1"/>
    <property type="molecule type" value="Genomic_DNA"/>
</dbReference>
<dbReference type="GO" id="GO:0005524">
    <property type="term" value="F:ATP binding"/>
    <property type="evidence" value="ECO:0007669"/>
    <property type="project" value="InterPro"/>
</dbReference>
<dbReference type="GO" id="GO:0005634">
    <property type="term" value="C:nucleus"/>
    <property type="evidence" value="ECO:0007669"/>
    <property type="project" value="TreeGrafter"/>
</dbReference>
<dbReference type="InterPro" id="IPR000212">
    <property type="entry name" value="DNA_helicase_UvrD/REP"/>
</dbReference>
<dbReference type="SUPFAM" id="SSF52540">
    <property type="entry name" value="P-loop containing nucleoside triphosphate hydrolases"/>
    <property type="match status" value="1"/>
</dbReference>
<keyword evidence="1" id="KW-0378">Hydrolase</keyword>
<dbReference type="Pfam" id="PF13245">
    <property type="entry name" value="AAA_19"/>
    <property type="match status" value="1"/>
</dbReference>
<dbReference type="PANTHER" id="PTHR11070:SF66">
    <property type="entry name" value="UVRD-LIKE HELICASE C-TERMINAL DOMAIN-CONTAINING PROTEIN"/>
    <property type="match status" value="1"/>
</dbReference>
<name>A0AAD7DWR4_MYCRO</name>
<dbReference type="Proteomes" id="UP001221757">
    <property type="component" value="Unassembled WGS sequence"/>
</dbReference>
<dbReference type="GO" id="GO:0016787">
    <property type="term" value="F:hydrolase activity"/>
    <property type="evidence" value="ECO:0007669"/>
    <property type="project" value="UniProtKB-KW"/>
</dbReference>
<evidence type="ECO:0000313" key="2">
    <source>
        <dbReference type="Proteomes" id="UP001221757"/>
    </source>
</evidence>
<dbReference type="AlphaFoldDB" id="A0AAD7DWR4"/>
<accession>A0AAD7DWR4</accession>
<dbReference type="InterPro" id="IPR027417">
    <property type="entry name" value="P-loop_NTPase"/>
</dbReference>
<dbReference type="GO" id="GO:0003677">
    <property type="term" value="F:DNA binding"/>
    <property type="evidence" value="ECO:0007669"/>
    <property type="project" value="InterPro"/>
</dbReference>
<dbReference type="GO" id="GO:0000725">
    <property type="term" value="P:recombinational repair"/>
    <property type="evidence" value="ECO:0007669"/>
    <property type="project" value="TreeGrafter"/>
</dbReference>
<evidence type="ECO:0000313" key="1">
    <source>
        <dbReference type="EMBL" id="KAJ7700861.1"/>
    </source>
</evidence>